<dbReference type="Proteomes" id="UP001396334">
    <property type="component" value="Unassembled WGS sequence"/>
</dbReference>
<accession>A0ABR2SI08</accession>
<protein>
    <submittedName>
        <fullName evidence="2">Uncharacterized protein</fullName>
    </submittedName>
</protein>
<keyword evidence="3" id="KW-1185">Reference proteome</keyword>
<proteinExistence type="predicted"/>
<reference evidence="2 3" key="1">
    <citation type="journal article" date="2024" name="G3 (Bethesda)">
        <title>Genome assembly of Hibiscus sabdariffa L. provides insights into metabolisms of medicinal natural products.</title>
        <authorList>
            <person name="Kim T."/>
        </authorList>
    </citation>
    <scope>NUCLEOTIDE SEQUENCE [LARGE SCALE GENOMIC DNA]</scope>
    <source>
        <strain evidence="2">TK-2024</strain>
        <tissue evidence="2">Old leaves</tissue>
    </source>
</reference>
<comment type="caution">
    <text evidence="2">The sequence shown here is derived from an EMBL/GenBank/DDBJ whole genome shotgun (WGS) entry which is preliminary data.</text>
</comment>
<gene>
    <name evidence="2" type="ORF">V6N11_004750</name>
</gene>
<evidence type="ECO:0000313" key="2">
    <source>
        <dbReference type="EMBL" id="KAK9024592.1"/>
    </source>
</evidence>
<sequence>MHLTLFEKQATKGLETPGTDGGVTEENWRRRRNYMALSSSFSSPRPHRCTCLNQPGSAPCIRHGYMLPRQNMRRNSGNKEIIRRAIAPPNRKMTLRWWNFRPTPSRLSNMSMA</sequence>
<evidence type="ECO:0000256" key="1">
    <source>
        <dbReference type="SAM" id="MobiDB-lite"/>
    </source>
</evidence>
<name>A0ABR2SI08_9ROSI</name>
<organism evidence="2 3">
    <name type="scientific">Hibiscus sabdariffa</name>
    <name type="common">roselle</name>
    <dbReference type="NCBI Taxonomy" id="183260"/>
    <lineage>
        <taxon>Eukaryota</taxon>
        <taxon>Viridiplantae</taxon>
        <taxon>Streptophyta</taxon>
        <taxon>Embryophyta</taxon>
        <taxon>Tracheophyta</taxon>
        <taxon>Spermatophyta</taxon>
        <taxon>Magnoliopsida</taxon>
        <taxon>eudicotyledons</taxon>
        <taxon>Gunneridae</taxon>
        <taxon>Pentapetalae</taxon>
        <taxon>rosids</taxon>
        <taxon>malvids</taxon>
        <taxon>Malvales</taxon>
        <taxon>Malvaceae</taxon>
        <taxon>Malvoideae</taxon>
        <taxon>Hibiscus</taxon>
    </lineage>
</organism>
<feature type="region of interest" description="Disordered" evidence="1">
    <location>
        <begin position="1"/>
        <end position="25"/>
    </location>
</feature>
<dbReference type="EMBL" id="JBBPBN010000015">
    <property type="protein sequence ID" value="KAK9024592.1"/>
    <property type="molecule type" value="Genomic_DNA"/>
</dbReference>
<evidence type="ECO:0000313" key="3">
    <source>
        <dbReference type="Proteomes" id="UP001396334"/>
    </source>
</evidence>